<dbReference type="EMBL" id="SNRY01005409">
    <property type="protein sequence ID" value="KAA6315029.1"/>
    <property type="molecule type" value="Genomic_DNA"/>
</dbReference>
<evidence type="ECO:0008006" key="2">
    <source>
        <dbReference type="Google" id="ProtNLM"/>
    </source>
</evidence>
<gene>
    <name evidence="1" type="ORF">EZS27_034450</name>
</gene>
<organism evidence="1">
    <name type="scientific">termite gut metagenome</name>
    <dbReference type="NCBI Taxonomy" id="433724"/>
    <lineage>
        <taxon>unclassified sequences</taxon>
        <taxon>metagenomes</taxon>
        <taxon>organismal metagenomes</taxon>
    </lineage>
</organism>
<accession>A0A5J4Q1X3</accession>
<proteinExistence type="predicted"/>
<comment type="caution">
    <text evidence="1">The sequence shown here is derived from an EMBL/GenBank/DDBJ whole genome shotgun (WGS) entry which is preliminary data.</text>
</comment>
<name>A0A5J4Q1X3_9ZZZZ</name>
<sequence length="72" mass="7796">MEVALGVEYAFFKQGFLRAGYHVGDESTGYGNFATVGAGVSAGLIKLDCSYLIGTSNEELKNILYFTMGVRF</sequence>
<protein>
    <recommendedName>
        <fullName evidence="2">Outer membrane protein beta-barrel domain-containing protein</fullName>
    </recommendedName>
</protein>
<dbReference type="AlphaFoldDB" id="A0A5J4Q1X3"/>
<reference evidence="1" key="1">
    <citation type="submission" date="2019-03" db="EMBL/GenBank/DDBJ databases">
        <title>Single cell metagenomics reveals metabolic interactions within the superorganism composed of flagellate Streblomastix strix and complex community of Bacteroidetes bacteria on its surface.</title>
        <authorList>
            <person name="Treitli S.C."/>
            <person name="Kolisko M."/>
            <person name="Husnik F."/>
            <person name="Keeling P."/>
            <person name="Hampl V."/>
        </authorList>
    </citation>
    <scope>NUCLEOTIDE SEQUENCE</scope>
    <source>
        <strain evidence="1">STM</strain>
    </source>
</reference>
<evidence type="ECO:0000313" key="1">
    <source>
        <dbReference type="EMBL" id="KAA6315029.1"/>
    </source>
</evidence>